<sequence>MHPTGYDQKGPSLLRMIQMANDINLKHFVAMKIPTNIMSLQWDGKYGNPDSGCGETYYLDQAMFEDNVLTREKIIETKKKVELYINTEVDWVQAREYMALTDDQKDRIDLAITGLHLGDPRAHFSFFQKMADNDAPFSLVGEVTLAKEMVMHLLPHESQADLKRHIKPFCTLIEMVGLTGLPMNIHCDMDTAIPDEVKPGHPLNLNGMIALLSDVQTEDTKIIWSHFGGIGRFGGIPDNHYKNIDSLLKRFPQLMIDLSWSRVATKLDPDKVAAIINEYPDRFIMGSDALAPRDTSVLGQTYSVYDQPGGLFSKLTEEALEKLLEKNYDTVIRQGRENGKKFKQHILPGMTDLLLNPAIDNLLPEGLRAWMLNEYKEKDPDYYHTLMEEMLVRGLARKAAKTFIDENGPLISSSESSSSSPVVSTASRLRRTLAGISIAPITDRDVSSAAIAMPGTSRQTNVRIARTTASETPTGTPSKKPVWKF</sequence>
<comment type="caution">
    <text evidence="1">The sequence shown here is derived from an EMBL/GenBank/DDBJ whole genome shotgun (WGS) entry which is preliminary data.</text>
</comment>
<gene>
    <name evidence="1" type="ORF">GCM10022212_13400</name>
</gene>
<dbReference type="EMBL" id="BAAAZE010000007">
    <property type="protein sequence ID" value="GAA4018745.1"/>
    <property type="molecule type" value="Genomic_DNA"/>
</dbReference>
<dbReference type="InterPro" id="IPR032466">
    <property type="entry name" value="Metal_Hydrolase"/>
</dbReference>
<name>A0ABP7SZY7_9BURK</name>
<evidence type="ECO:0008006" key="3">
    <source>
        <dbReference type="Google" id="ProtNLM"/>
    </source>
</evidence>
<dbReference type="Proteomes" id="UP001501353">
    <property type="component" value="Unassembled WGS sequence"/>
</dbReference>
<keyword evidence="2" id="KW-1185">Reference proteome</keyword>
<protein>
    <recommendedName>
        <fullName evidence="3">Amidohydrolase-related domain-containing protein</fullName>
    </recommendedName>
</protein>
<evidence type="ECO:0000313" key="1">
    <source>
        <dbReference type="EMBL" id="GAA4018745.1"/>
    </source>
</evidence>
<accession>A0ABP7SZY7</accession>
<proteinExistence type="predicted"/>
<dbReference type="Gene3D" id="3.20.20.140">
    <property type="entry name" value="Metal-dependent hydrolases"/>
    <property type="match status" value="1"/>
</dbReference>
<dbReference type="SUPFAM" id="SSF51556">
    <property type="entry name" value="Metallo-dependent hydrolases"/>
    <property type="match status" value="1"/>
</dbReference>
<reference evidence="2" key="1">
    <citation type="journal article" date="2019" name="Int. J. Syst. Evol. Microbiol.">
        <title>The Global Catalogue of Microorganisms (GCM) 10K type strain sequencing project: providing services to taxonomists for standard genome sequencing and annotation.</title>
        <authorList>
            <consortium name="The Broad Institute Genomics Platform"/>
            <consortium name="The Broad Institute Genome Sequencing Center for Infectious Disease"/>
            <person name="Wu L."/>
            <person name="Ma J."/>
        </authorList>
    </citation>
    <scope>NUCLEOTIDE SEQUENCE [LARGE SCALE GENOMIC DNA]</scope>
    <source>
        <strain evidence="2">JCM 16673</strain>
    </source>
</reference>
<organism evidence="1 2">
    <name type="scientific">Actimicrobium antarcticum</name>
    <dbReference type="NCBI Taxonomy" id="1051899"/>
    <lineage>
        <taxon>Bacteria</taxon>
        <taxon>Pseudomonadati</taxon>
        <taxon>Pseudomonadota</taxon>
        <taxon>Betaproteobacteria</taxon>
        <taxon>Burkholderiales</taxon>
        <taxon>Oxalobacteraceae</taxon>
        <taxon>Actimicrobium</taxon>
    </lineage>
</organism>
<evidence type="ECO:0000313" key="2">
    <source>
        <dbReference type="Proteomes" id="UP001501353"/>
    </source>
</evidence>